<reference evidence="2" key="1">
    <citation type="journal article" date="2022" name="Mol. Ecol. Resour.">
        <title>The genomes of chicory, endive, great burdock and yacon provide insights into Asteraceae palaeo-polyploidization history and plant inulin production.</title>
        <authorList>
            <person name="Fan W."/>
            <person name="Wang S."/>
            <person name="Wang H."/>
            <person name="Wang A."/>
            <person name="Jiang F."/>
            <person name="Liu H."/>
            <person name="Zhao H."/>
            <person name="Xu D."/>
            <person name="Zhang Y."/>
        </authorList>
    </citation>
    <scope>NUCLEOTIDE SEQUENCE [LARGE SCALE GENOMIC DNA]</scope>
    <source>
        <strain evidence="2">cv. Niubang</strain>
    </source>
</reference>
<name>A0ACB9CL87_ARCLA</name>
<gene>
    <name evidence="1" type="ORF">L6452_14510</name>
</gene>
<dbReference type="Proteomes" id="UP001055879">
    <property type="component" value="Linkage Group LG04"/>
</dbReference>
<evidence type="ECO:0000313" key="1">
    <source>
        <dbReference type="EMBL" id="KAI3735024.1"/>
    </source>
</evidence>
<organism evidence="1 2">
    <name type="scientific">Arctium lappa</name>
    <name type="common">Greater burdock</name>
    <name type="synonym">Lappa major</name>
    <dbReference type="NCBI Taxonomy" id="4217"/>
    <lineage>
        <taxon>Eukaryota</taxon>
        <taxon>Viridiplantae</taxon>
        <taxon>Streptophyta</taxon>
        <taxon>Embryophyta</taxon>
        <taxon>Tracheophyta</taxon>
        <taxon>Spermatophyta</taxon>
        <taxon>Magnoliopsida</taxon>
        <taxon>eudicotyledons</taxon>
        <taxon>Gunneridae</taxon>
        <taxon>Pentapetalae</taxon>
        <taxon>asterids</taxon>
        <taxon>campanulids</taxon>
        <taxon>Asterales</taxon>
        <taxon>Asteraceae</taxon>
        <taxon>Carduoideae</taxon>
        <taxon>Cardueae</taxon>
        <taxon>Arctiinae</taxon>
        <taxon>Arctium</taxon>
    </lineage>
</organism>
<comment type="caution">
    <text evidence="1">The sequence shown here is derived from an EMBL/GenBank/DDBJ whole genome shotgun (WGS) entry which is preliminary data.</text>
</comment>
<dbReference type="EMBL" id="CM042050">
    <property type="protein sequence ID" value="KAI3735024.1"/>
    <property type="molecule type" value="Genomic_DNA"/>
</dbReference>
<evidence type="ECO:0000313" key="2">
    <source>
        <dbReference type="Proteomes" id="UP001055879"/>
    </source>
</evidence>
<sequence length="104" mass="11149">MVDGVSEVGSGRKHKTTTGGGDETNQNRDFNPRFLNAIGVVGCEQSSQIELQIGVAGCELSSQIEPQSVLLNDPNSTGESNDAPTYGRLDIDGLRTIVWLDELE</sequence>
<protein>
    <submittedName>
        <fullName evidence="1">Uncharacterized protein</fullName>
    </submittedName>
</protein>
<proteinExistence type="predicted"/>
<accession>A0ACB9CL87</accession>
<keyword evidence="2" id="KW-1185">Reference proteome</keyword>
<reference evidence="1 2" key="2">
    <citation type="journal article" date="2022" name="Mol. Ecol. Resour.">
        <title>The genomes of chicory, endive, great burdock and yacon provide insights into Asteraceae paleo-polyploidization history and plant inulin production.</title>
        <authorList>
            <person name="Fan W."/>
            <person name="Wang S."/>
            <person name="Wang H."/>
            <person name="Wang A."/>
            <person name="Jiang F."/>
            <person name="Liu H."/>
            <person name="Zhao H."/>
            <person name="Xu D."/>
            <person name="Zhang Y."/>
        </authorList>
    </citation>
    <scope>NUCLEOTIDE SEQUENCE [LARGE SCALE GENOMIC DNA]</scope>
    <source>
        <strain evidence="2">cv. Niubang</strain>
    </source>
</reference>